<sequence>MVLFLPGSFFRKERGRCCRGSRRVADKAKPSETHGRRVSSTTSLTRPPPRLSIPSFHRRTRVHHIVTAIKVRQADKGAWGSEEEGKSYCLW</sequence>
<evidence type="ECO:0000313" key="3">
    <source>
        <dbReference type="Proteomes" id="UP001152607"/>
    </source>
</evidence>
<comment type="caution">
    <text evidence="2">The sequence shown here is derived from an EMBL/GenBank/DDBJ whole genome shotgun (WGS) entry which is preliminary data.</text>
</comment>
<proteinExistence type="predicted"/>
<evidence type="ECO:0000256" key="1">
    <source>
        <dbReference type="SAM" id="MobiDB-lite"/>
    </source>
</evidence>
<protein>
    <submittedName>
        <fullName evidence="2">Uncharacterized protein</fullName>
    </submittedName>
</protein>
<feature type="region of interest" description="Disordered" evidence="1">
    <location>
        <begin position="21"/>
        <end position="57"/>
    </location>
</feature>
<organism evidence="2 3">
    <name type="scientific">Periconia digitata</name>
    <dbReference type="NCBI Taxonomy" id="1303443"/>
    <lineage>
        <taxon>Eukaryota</taxon>
        <taxon>Fungi</taxon>
        <taxon>Dikarya</taxon>
        <taxon>Ascomycota</taxon>
        <taxon>Pezizomycotina</taxon>
        <taxon>Dothideomycetes</taxon>
        <taxon>Pleosporomycetidae</taxon>
        <taxon>Pleosporales</taxon>
        <taxon>Massarineae</taxon>
        <taxon>Periconiaceae</taxon>
        <taxon>Periconia</taxon>
    </lineage>
</organism>
<keyword evidence="3" id="KW-1185">Reference proteome</keyword>
<gene>
    <name evidence="2" type="ORF">PDIGIT_LOCUS763</name>
</gene>
<evidence type="ECO:0000313" key="2">
    <source>
        <dbReference type="EMBL" id="CAI6245676.1"/>
    </source>
</evidence>
<feature type="compositionally biased region" description="Basic and acidic residues" evidence="1">
    <location>
        <begin position="23"/>
        <end position="35"/>
    </location>
</feature>
<dbReference type="EMBL" id="CAOQHR010000001">
    <property type="protein sequence ID" value="CAI6245676.1"/>
    <property type="molecule type" value="Genomic_DNA"/>
</dbReference>
<dbReference type="AlphaFoldDB" id="A0A9W4U2B8"/>
<accession>A0A9W4U2B8</accession>
<dbReference type="Proteomes" id="UP001152607">
    <property type="component" value="Unassembled WGS sequence"/>
</dbReference>
<reference evidence="2" key="1">
    <citation type="submission" date="2023-01" db="EMBL/GenBank/DDBJ databases">
        <authorList>
            <person name="Van Ghelder C."/>
            <person name="Rancurel C."/>
        </authorList>
    </citation>
    <scope>NUCLEOTIDE SEQUENCE</scope>
    <source>
        <strain evidence="2">CNCM I-4278</strain>
    </source>
</reference>
<name>A0A9W4U2B8_9PLEO</name>